<sequence>MKFILNTGRTIWQGEAIEAGKNLEMYRKAAAVCYINKEDMEKLGLKDGDTVKVISEYGDVVVYAKEASEHMPEGMVFIPMGPWANSVSSPKTDSTGMPSFKDVPVEIVKAEGEKVLSMSELMRKKYIERD</sequence>
<proteinExistence type="predicted"/>
<dbReference type="Proteomes" id="UP000290527">
    <property type="component" value="Unassembled WGS sequence"/>
</dbReference>
<dbReference type="InterPro" id="IPR009010">
    <property type="entry name" value="Asp_de-COase-like_dom_sf"/>
</dbReference>
<reference evidence="5 6" key="1">
    <citation type="journal article" date="2019" name="Int. J. Syst. Evol. Microbiol.">
        <title>Methanofervidicoccus abyssi gen. nov., sp. nov., a hydrogenotrophic methanogen, isolated from a hydrothermal vent chimney in the Mid-Cayman Spreading Center, the Caribbean Sea.</title>
        <authorList>
            <person name="Sakai S."/>
            <person name="Takaki Y."/>
            <person name="Miyazaki M."/>
            <person name="Ogawara M."/>
            <person name="Yanagawa K."/>
            <person name="Miyazaki J."/>
            <person name="Takai K."/>
        </authorList>
    </citation>
    <scope>NUCLEOTIDE SEQUENCE [LARGE SCALE GENOMIC DNA]</scope>
    <source>
        <strain evidence="5 6">HHB</strain>
    </source>
</reference>
<evidence type="ECO:0000256" key="3">
    <source>
        <dbReference type="ARBA" id="ARBA00023014"/>
    </source>
</evidence>
<comment type="caution">
    <text evidence="5">The sequence shown here is derived from an EMBL/GenBank/DDBJ whole genome shotgun (WGS) entry which is preliminary data.</text>
</comment>
<organism evidence="5 6">
    <name type="scientific">Methanofervidicoccus abyssi</name>
    <dbReference type="NCBI Taxonomy" id="2082189"/>
    <lineage>
        <taxon>Archaea</taxon>
        <taxon>Methanobacteriati</taxon>
        <taxon>Methanobacteriota</taxon>
        <taxon>Methanomada group</taxon>
        <taxon>Methanococci</taxon>
        <taxon>Methanococcales</taxon>
        <taxon>Methanofervidicoccus</taxon>
    </lineage>
</organism>
<evidence type="ECO:0000259" key="4">
    <source>
        <dbReference type="Pfam" id="PF01568"/>
    </source>
</evidence>
<accession>A0A401HRC6</accession>
<dbReference type="PANTHER" id="PTHR43105">
    <property type="entry name" value="RESPIRATORY NITRATE REDUCTASE"/>
    <property type="match status" value="1"/>
</dbReference>
<dbReference type="NCBIfam" id="NF042908">
    <property type="entry name" value="FMD_DH_FwdD"/>
    <property type="match status" value="1"/>
</dbReference>
<keyword evidence="6" id="KW-1185">Reference proteome</keyword>
<feature type="domain" description="Molybdopterin dinucleotide-binding" evidence="4">
    <location>
        <begin position="3"/>
        <end position="104"/>
    </location>
</feature>
<evidence type="ECO:0000313" key="6">
    <source>
        <dbReference type="Proteomes" id="UP000290527"/>
    </source>
</evidence>
<evidence type="ECO:0000313" key="5">
    <source>
        <dbReference type="EMBL" id="GBF36765.1"/>
    </source>
</evidence>
<dbReference type="PANTHER" id="PTHR43105:SF10">
    <property type="entry name" value="NADH-QUINONE OXIDOREDUCTASE SUBUNIT G"/>
    <property type="match status" value="1"/>
</dbReference>
<dbReference type="RefSeq" id="WP_131007597.1">
    <property type="nucleotide sequence ID" value="NZ_BFAX01000004.1"/>
</dbReference>
<keyword evidence="1" id="KW-0479">Metal-binding</keyword>
<name>A0A401HRC6_9EURY</name>
<dbReference type="GO" id="GO:0046872">
    <property type="term" value="F:metal ion binding"/>
    <property type="evidence" value="ECO:0007669"/>
    <property type="project" value="UniProtKB-KW"/>
</dbReference>
<dbReference type="InterPro" id="IPR041717">
    <property type="entry name" value="FmdC/FwdD_MopB-bd"/>
</dbReference>
<dbReference type="InterPro" id="IPR053637">
    <property type="entry name" value="Archaeal_lipid_biosynth_FwdD"/>
</dbReference>
<evidence type="ECO:0000256" key="2">
    <source>
        <dbReference type="ARBA" id="ARBA00023004"/>
    </source>
</evidence>
<dbReference type="Gene3D" id="2.40.40.20">
    <property type="match status" value="1"/>
</dbReference>
<dbReference type="SUPFAM" id="SSF50692">
    <property type="entry name" value="ADC-like"/>
    <property type="match status" value="1"/>
</dbReference>
<dbReference type="GO" id="GO:0051536">
    <property type="term" value="F:iron-sulfur cluster binding"/>
    <property type="evidence" value="ECO:0007669"/>
    <property type="project" value="UniProtKB-KW"/>
</dbReference>
<dbReference type="InterPro" id="IPR050123">
    <property type="entry name" value="Prok_molybdopt-oxidoreductase"/>
</dbReference>
<dbReference type="EMBL" id="BFAX01000004">
    <property type="protein sequence ID" value="GBF36765.1"/>
    <property type="molecule type" value="Genomic_DNA"/>
</dbReference>
<keyword evidence="3" id="KW-0411">Iron-sulfur</keyword>
<dbReference type="EC" id="1.2.7.12" evidence="5"/>
<dbReference type="PIRSF" id="PIRSF015873">
    <property type="entry name" value="FwdD"/>
    <property type="match status" value="1"/>
</dbReference>
<evidence type="ECO:0000256" key="1">
    <source>
        <dbReference type="ARBA" id="ARBA00022723"/>
    </source>
</evidence>
<dbReference type="AlphaFoldDB" id="A0A401HRC6"/>
<keyword evidence="2" id="KW-0408">Iron</keyword>
<dbReference type="GO" id="GO:0016020">
    <property type="term" value="C:membrane"/>
    <property type="evidence" value="ECO:0007669"/>
    <property type="project" value="TreeGrafter"/>
</dbReference>
<dbReference type="GO" id="GO:0018493">
    <property type="term" value="F:formylmethanofuran dehydrogenase activity"/>
    <property type="evidence" value="ECO:0007669"/>
    <property type="project" value="UniProtKB-EC"/>
</dbReference>
<protein>
    <submittedName>
        <fullName evidence="5">Formylmethanofuran dehydrogenase subunit D</fullName>
        <ecNumber evidence="5">1.2.7.12</ecNumber>
    </submittedName>
</protein>
<dbReference type="Pfam" id="PF01568">
    <property type="entry name" value="Molydop_binding"/>
    <property type="match status" value="1"/>
</dbReference>
<dbReference type="InterPro" id="IPR012040">
    <property type="entry name" value="Formylmethanofuran_DH_dsu"/>
</dbReference>
<dbReference type="InterPro" id="IPR006657">
    <property type="entry name" value="MoPterin_dinucl-bd_dom"/>
</dbReference>
<gene>
    <name evidence="5" type="ORF">MHHB_P0995</name>
</gene>
<keyword evidence="5" id="KW-0560">Oxidoreductase</keyword>
<dbReference type="GO" id="GO:0043546">
    <property type="term" value="F:molybdopterin cofactor binding"/>
    <property type="evidence" value="ECO:0007669"/>
    <property type="project" value="InterPro"/>
</dbReference>
<dbReference type="OrthoDB" id="116806at2157"/>
<dbReference type="CDD" id="cd02789">
    <property type="entry name" value="MopB_CT_FmdC-FwdD"/>
    <property type="match status" value="1"/>
</dbReference>